<feature type="transmembrane region" description="Helical" evidence="5">
    <location>
        <begin position="249"/>
        <end position="265"/>
    </location>
</feature>
<dbReference type="SUPFAM" id="SSF52091">
    <property type="entry name" value="SpoIIaa-like"/>
    <property type="match status" value="2"/>
</dbReference>
<evidence type="ECO:0000256" key="1">
    <source>
        <dbReference type="ARBA" id="ARBA00004141"/>
    </source>
</evidence>
<organism evidence="7 8">
    <name type="scientific">Scophthalmus maximus</name>
    <name type="common">Turbot</name>
    <name type="synonym">Psetta maxima</name>
    <dbReference type="NCBI Taxonomy" id="52904"/>
    <lineage>
        <taxon>Eukaryota</taxon>
        <taxon>Metazoa</taxon>
        <taxon>Chordata</taxon>
        <taxon>Craniata</taxon>
        <taxon>Vertebrata</taxon>
        <taxon>Euteleostomi</taxon>
        <taxon>Actinopterygii</taxon>
        <taxon>Neopterygii</taxon>
        <taxon>Teleostei</taxon>
        <taxon>Neoteleostei</taxon>
        <taxon>Acanthomorphata</taxon>
        <taxon>Carangaria</taxon>
        <taxon>Pleuronectiformes</taxon>
        <taxon>Pleuronectoidei</taxon>
        <taxon>Scophthalmidae</taxon>
        <taxon>Scophthalmus</taxon>
    </lineage>
</organism>
<feature type="transmembrane region" description="Helical" evidence="5">
    <location>
        <begin position="937"/>
        <end position="958"/>
    </location>
</feature>
<dbReference type="InterPro" id="IPR018045">
    <property type="entry name" value="S04_transporter_CS"/>
</dbReference>
<dbReference type="Pfam" id="PF00916">
    <property type="entry name" value="Sulfate_transp"/>
    <property type="match status" value="2"/>
</dbReference>
<feature type="transmembrane region" description="Helical" evidence="5">
    <location>
        <begin position="99"/>
        <end position="118"/>
    </location>
</feature>
<dbReference type="InterPro" id="IPR036513">
    <property type="entry name" value="STAS_dom_sf"/>
</dbReference>
<dbReference type="PROSITE" id="PS50801">
    <property type="entry name" value="STAS"/>
    <property type="match status" value="2"/>
</dbReference>
<dbReference type="CDD" id="cd07042">
    <property type="entry name" value="STAS_SulP_like_sulfate_transporter"/>
    <property type="match status" value="2"/>
</dbReference>
<proteinExistence type="predicted"/>
<evidence type="ECO:0000313" key="8">
    <source>
        <dbReference type="Proteomes" id="UP000438429"/>
    </source>
</evidence>
<feature type="transmembrane region" description="Helical" evidence="5">
    <location>
        <begin position="978"/>
        <end position="1002"/>
    </location>
</feature>
<comment type="caution">
    <text evidence="7">The sequence shown here is derived from an EMBL/GenBank/DDBJ whole genome shotgun (WGS) entry which is preliminary data.</text>
</comment>
<dbReference type="InterPro" id="IPR011547">
    <property type="entry name" value="SLC26A/SulP_dom"/>
</dbReference>
<feature type="transmembrane region" description="Helical" evidence="5">
    <location>
        <begin position="324"/>
        <end position="341"/>
    </location>
</feature>
<keyword evidence="3 5" id="KW-1133">Transmembrane helix</keyword>
<feature type="transmembrane region" description="Helical" evidence="5">
    <location>
        <begin position="361"/>
        <end position="381"/>
    </location>
</feature>
<gene>
    <name evidence="7" type="ORF">F2P81_009680</name>
</gene>
<dbReference type="PANTHER" id="PTHR11814">
    <property type="entry name" value="SULFATE TRANSPORTER"/>
    <property type="match status" value="1"/>
</dbReference>
<feature type="transmembrane region" description="Helical" evidence="5">
    <location>
        <begin position="72"/>
        <end position="93"/>
    </location>
</feature>
<feature type="transmembrane region" description="Helical" evidence="5">
    <location>
        <begin position="388"/>
        <end position="407"/>
    </location>
</feature>
<feature type="transmembrane region" description="Helical" evidence="5">
    <location>
        <begin position="1071"/>
        <end position="1091"/>
    </location>
</feature>
<feature type="transmembrane region" description="Helical" evidence="5">
    <location>
        <begin position="1199"/>
        <end position="1225"/>
    </location>
</feature>
<evidence type="ECO:0000256" key="2">
    <source>
        <dbReference type="ARBA" id="ARBA00022692"/>
    </source>
</evidence>
<dbReference type="NCBIfam" id="TIGR00815">
    <property type="entry name" value="sulP"/>
    <property type="match status" value="1"/>
</dbReference>
<dbReference type="Gene3D" id="3.30.750.24">
    <property type="entry name" value="STAS domain"/>
    <property type="match status" value="2"/>
</dbReference>
<protein>
    <recommendedName>
        <fullName evidence="6">STAS domain-containing protein</fullName>
    </recommendedName>
</protein>
<feature type="transmembrane region" description="Helical" evidence="5">
    <location>
        <begin position="1014"/>
        <end position="1035"/>
    </location>
</feature>
<dbReference type="Pfam" id="PF01740">
    <property type="entry name" value="STAS"/>
    <property type="match status" value="2"/>
</dbReference>
<feature type="transmembrane region" description="Helical" evidence="5">
    <location>
        <begin position="903"/>
        <end position="930"/>
    </location>
</feature>
<feature type="transmembrane region" description="Helical" evidence="5">
    <location>
        <begin position="419"/>
        <end position="446"/>
    </location>
</feature>
<sequence length="1466" mass="162759">MRPGAKQYVVARPLYSEESFALEHEKVYRQRKTMLNHVKQYFTCDAKRAKDAALSLLPVIGWLKIYRLKEWLLSDIVSGVSTGLVAVLQGLAYCLLASLPPWYGLFSAFFPVISYFFLGTSRHISVGPFPVLCLMIGSVVTRLVPDEGPPTNITGFEGLTRDEQRVLVASSVTFLTGIMQLAMGLLQVGFVVMYLSDTLVSGFTTAAAIHILVSQLKFVLGLQVPGLSGPFSIIYTLEIIFNKITSTNVCDVVISLVIMVVVFIVKELNDRFKSKLPVPIPIEVIMETAVEAFPMAIVGFAVAFSVAKVYSVKHDYTIDGNQELIAFGVSNIFGATFRSFAASTALSRTAVQESTGGKTQIAGLLSAVIVMIVTLAIGFLLEPLPKSVLGAVVIVNLKGMLMQFREIPYLWRRDKPDCVVWLGTCIAAILLGLDLGLAAGLGVELLSVVLRTQFPRCSLLANIKGTDIYKDRKDFIDVYEPEGVRIFRIPSPIFFANIEFFRTKLVEAVGFNPLRVLRKRNKALRMIRKLLKAGDLQWTSKGFLNTSCRAIKESEDKGTMEELDQPTDFKDLPARIDWNAELPGNIIVPRVDLHSLILDFAAVSFLDISALKGLKTLLRELIRVEVEVYIVACDPYILEKLHDCCFFDAEVQPSMFFLTLHDAMLHIQEKHPQLAEKKFDYEKILTKVTVHYPGGNLRNRDRTVGNHCISEAESVAVTGLVVISIKQMPFHGRYAGRAHATLRKQYVVARHVYSEDSFAGDHEKIHRVRKTGLDHVRGYLTCDSKRAKAAVLSLLPIVGWMRSYRVREWLLGDVVSGISTGLVAIMQGLAFSLLASLPPSYGLYTAFFPMLTYFFLGTSRHISVGSFPVLSLMVGAVVTRLVPEDGPPANITSFEGLTPDQQRVLVASSVTFLMGIFQLAMGVLQVGFIVVYLSDTLVSGFTTAAAVHILVSQLKFVLGLDVPGINGPLAIIYTLEKIFVQITLTNICDLVMSIVIMVIVFIVKELNDRYKAKLPVPVPIEAIMTIIACGVSYGFNFEKRYDVDIVGKMVSGYESPIAPSVEVFRESAVEAFPVAIVGFAVAFSVAKVYSIKHDYTIDGNQELIAFGVSNIFGASFRSFAASTALSRTAVQESSGGKTQIAGLISAMMAMMVTVALGFLLEPLPTSVLGALVIVNLKGMLMQFREILYLWRRDKPECVVWVGTCLGAILLGLDLGLAVGLGVELLTVVFRTQFPRCSVLANIPGTDLYRDRKDHLHIFEPKGVKIFRIPSPIFFANIEFFREKLVEAVGFNPLRVLRKRNKALRTIKKLFQEKDNHMTERGLGDLFCQETNEPSVNKEELDQPSDLKGLPFRMDWNAELPTNIRVPRVDLHSLILDFSAVSFLDISALKGLRMALKEFIRMDVDVYIVSCDVHILEKLHNCMFFDEEILTSMFFPTLHDAMLHVLGTHKEDKSTSWADKDEMEICC</sequence>
<feature type="domain" description="STAS" evidence="6">
    <location>
        <begin position="1253"/>
        <end position="1444"/>
    </location>
</feature>
<dbReference type="Proteomes" id="UP000438429">
    <property type="component" value="Unassembled WGS sequence"/>
</dbReference>
<evidence type="ECO:0000259" key="6">
    <source>
        <dbReference type="PROSITE" id="PS50801"/>
    </source>
</evidence>
<feature type="transmembrane region" description="Helical" evidence="5">
    <location>
        <begin position="1103"/>
        <end position="1120"/>
    </location>
</feature>
<dbReference type="GO" id="GO:0016020">
    <property type="term" value="C:membrane"/>
    <property type="evidence" value="ECO:0007669"/>
    <property type="project" value="UniProtKB-SubCell"/>
</dbReference>
<comment type="subcellular location">
    <subcellularLocation>
        <location evidence="1">Membrane</location>
        <topology evidence="1">Multi-pass membrane protein</topology>
    </subcellularLocation>
</comment>
<accession>A0A6A4SVD2</accession>
<reference evidence="7 8" key="1">
    <citation type="submission" date="2019-06" db="EMBL/GenBank/DDBJ databases">
        <title>Draft genomes of female and male turbot (Scophthalmus maximus).</title>
        <authorList>
            <person name="Xu H."/>
            <person name="Xu X.-W."/>
            <person name="Shao C."/>
            <person name="Chen S."/>
        </authorList>
    </citation>
    <scope>NUCLEOTIDE SEQUENCE [LARGE SCALE GENOMIC DNA]</scope>
    <source>
        <strain evidence="7">Ysfricsl-2016a</strain>
        <tissue evidence="7">Blood</tissue>
    </source>
</reference>
<keyword evidence="4 5" id="KW-0472">Membrane</keyword>
<evidence type="ECO:0000256" key="5">
    <source>
        <dbReference type="SAM" id="Phobius"/>
    </source>
</evidence>
<evidence type="ECO:0000256" key="3">
    <source>
        <dbReference type="ARBA" id="ARBA00022989"/>
    </source>
</evidence>
<feature type="domain" description="STAS" evidence="6">
    <location>
        <begin position="474"/>
        <end position="667"/>
    </location>
</feature>
<feature type="transmembrane region" description="Helical" evidence="5">
    <location>
        <begin position="864"/>
        <end position="883"/>
    </location>
</feature>
<dbReference type="EMBL" id="VEVO01000008">
    <property type="protein sequence ID" value="KAF0039196.1"/>
    <property type="molecule type" value="Genomic_DNA"/>
</dbReference>
<keyword evidence="2 5" id="KW-0812">Transmembrane</keyword>
<dbReference type="GO" id="GO:0008271">
    <property type="term" value="F:secondary active sulfate transmembrane transporter activity"/>
    <property type="evidence" value="ECO:0007669"/>
    <property type="project" value="InterPro"/>
</dbReference>
<feature type="transmembrane region" description="Helical" evidence="5">
    <location>
        <begin position="218"/>
        <end position="237"/>
    </location>
</feature>
<evidence type="ECO:0000256" key="4">
    <source>
        <dbReference type="ARBA" id="ARBA00023136"/>
    </source>
</evidence>
<feature type="transmembrane region" description="Helical" evidence="5">
    <location>
        <begin position="841"/>
        <end position="857"/>
    </location>
</feature>
<dbReference type="PROSITE" id="PS01130">
    <property type="entry name" value="SLC26A"/>
    <property type="match status" value="1"/>
</dbReference>
<feature type="transmembrane region" description="Helical" evidence="5">
    <location>
        <begin position="292"/>
        <end position="312"/>
    </location>
</feature>
<name>A0A6A4SVD2_SCOMX</name>
<feature type="transmembrane region" description="Helical" evidence="5">
    <location>
        <begin position="164"/>
        <end position="183"/>
    </location>
</feature>
<feature type="transmembrane region" description="Helical" evidence="5">
    <location>
        <begin position="810"/>
        <end position="835"/>
    </location>
</feature>
<dbReference type="InterPro" id="IPR001902">
    <property type="entry name" value="SLC26A/SulP_fam"/>
</dbReference>
<dbReference type="InterPro" id="IPR002645">
    <property type="entry name" value="STAS_dom"/>
</dbReference>
<evidence type="ECO:0000313" key="7">
    <source>
        <dbReference type="EMBL" id="KAF0039196.1"/>
    </source>
</evidence>